<reference evidence="6 7" key="2">
    <citation type="submission" date="2018-06" db="EMBL/GenBank/DDBJ databases">
        <title>Metagenomic assembly of (sub)arctic Cyanobacteria and their associated microbiome from non-axenic cultures.</title>
        <authorList>
            <person name="Baurain D."/>
        </authorList>
    </citation>
    <scope>NUCLEOTIDE SEQUENCE [LARGE SCALE GENOMIC DNA]</scope>
    <source>
        <strain evidence="6">ULC129bin1</strain>
    </source>
</reference>
<keyword evidence="2 5" id="KW-0489">Methyltransferase</keyword>
<dbReference type="InterPro" id="IPR036074">
    <property type="entry name" value="CbiD_sf"/>
</dbReference>
<comment type="similarity">
    <text evidence="5">Belongs to the CbiD family.</text>
</comment>
<dbReference type="PANTHER" id="PTHR35863">
    <property type="entry name" value="COBALT-PRECORRIN-5B C(1)-METHYLTRANSFERASE"/>
    <property type="match status" value="1"/>
</dbReference>
<dbReference type="Proteomes" id="UP000249354">
    <property type="component" value="Unassembled WGS sequence"/>
</dbReference>
<dbReference type="EMBL" id="QBMC01000096">
    <property type="protein sequence ID" value="PZO15185.1"/>
    <property type="molecule type" value="Genomic_DNA"/>
</dbReference>
<dbReference type="HAMAP" id="MF_00787">
    <property type="entry name" value="CbiD"/>
    <property type="match status" value="1"/>
</dbReference>
<sequence length="374" mass="40484">MAVEQPRSGYTLPVFACAGAIAALQHLLQSSQLPQRQSAPNAIQLNLINPDETVNIPIEQIARLSEQSALAITRSDPGDNLDLTRHTPIWSVVQWAKADQSEQITLLGGEGIGRHAKGAAIYAYAEQLLRANLAKQLEATQKIQVTIILPEGERLALRTSNAAFGVVDGLSLLGTSGIAQPLSAPGQLEIYREVLKERAAEYRDLVFCLGENGLDLALKAGIEPNRRLKTANWIGPMLVEAGLLGVRSVLLFGYHGKLVKLAGGIFHTHHHVADGRQEILAACCVEAGLDIQTTQMVLASLTTEAGLGILRNLDLTVGSDWVSRVYGAMAERVDRRSQAYIQTHAERSVQVGSVLFDRQRKIICKSKTGETSLP</sequence>
<dbReference type="SUPFAM" id="SSF111342">
    <property type="entry name" value="CbiD-like"/>
    <property type="match status" value="1"/>
</dbReference>
<dbReference type="UniPathway" id="UPA00148">
    <property type="reaction ID" value="UER00227"/>
</dbReference>
<evidence type="ECO:0000256" key="3">
    <source>
        <dbReference type="ARBA" id="ARBA00022679"/>
    </source>
</evidence>
<gene>
    <name evidence="5" type="primary">cbiD</name>
    <name evidence="6" type="ORF">DCF25_13925</name>
</gene>
<evidence type="ECO:0000256" key="4">
    <source>
        <dbReference type="ARBA" id="ARBA00022691"/>
    </source>
</evidence>
<dbReference type="InterPro" id="IPR002748">
    <property type="entry name" value="CbiD"/>
</dbReference>
<keyword evidence="1 5" id="KW-0169">Cobalamin biosynthesis</keyword>
<dbReference type="AlphaFoldDB" id="A0A2W4VZG3"/>
<dbReference type="PIRSF" id="PIRSF026782">
    <property type="entry name" value="CbiD"/>
    <property type="match status" value="1"/>
</dbReference>
<reference evidence="7" key="1">
    <citation type="submission" date="2018-04" db="EMBL/GenBank/DDBJ databases">
        <authorList>
            <person name="Cornet L."/>
        </authorList>
    </citation>
    <scope>NUCLEOTIDE SEQUENCE [LARGE SCALE GENOMIC DNA]</scope>
</reference>
<dbReference type="Gene3D" id="3.30.2110.10">
    <property type="entry name" value="CbiD-like"/>
    <property type="match status" value="1"/>
</dbReference>
<dbReference type="NCBIfam" id="TIGR00312">
    <property type="entry name" value="cbiD"/>
    <property type="match status" value="1"/>
</dbReference>
<dbReference type="Pfam" id="PF01888">
    <property type="entry name" value="CbiD"/>
    <property type="match status" value="1"/>
</dbReference>
<name>A0A2W4VZG3_9CYAN</name>
<dbReference type="GO" id="GO:0043780">
    <property type="term" value="F:cobalt-precorrin-5B C1-methyltransferase activity"/>
    <property type="evidence" value="ECO:0007669"/>
    <property type="project" value="RHEA"/>
</dbReference>
<comment type="catalytic activity">
    <reaction evidence="5">
        <text>Co-precorrin-5B + S-adenosyl-L-methionine = Co-precorrin-6A + S-adenosyl-L-homocysteine</text>
        <dbReference type="Rhea" id="RHEA:26285"/>
        <dbReference type="ChEBI" id="CHEBI:57856"/>
        <dbReference type="ChEBI" id="CHEBI:59789"/>
        <dbReference type="ChEBI" id="CHEBI:60063"/>
        <dbReference type="ChEBI" id="CHEBI:60064"/>
        <dbReference type="EC" id="2.1.1.195"/>
    </reaction>
</comment>
<evidence type="ECO:0000256" key="2">
    <source>
        <dbReference type="ARBA" id="ARBA00022603"/>
    </source>
</evidence>
<comment type="pathway">
    <text evidence="5">Cofactor biosynthesis; adenosylcobalamin biosynthesis; cob(II)yrinate a,c-diamide from sirohydrochlorin (anaerobic route): step 6/10.</text>
</comment>
<dbReference type="PANTHER" id="PTHR35863:SF1">
    <property type="entry name" value="COBALT-PRECORRIN-5B C(1)-METHYLTRANSFERASE"/>
    <property type="match status" value="1"/>
</dbReference>
<evidence type="ECO:0000256" key="5">
    <source>
        <dbReference type="HAMAP-Rule" id="MF_00787"/>
    </source>
</evidence>
<comment type="function">
    <text evidence="5">Catalyzes the methylation of C-1 in cobalt-precorrin-5B to form cobalt-precorrin-6A.</text>
</comment>
<keyword evidence="3 5" id="KW-0808">Transferase</keyword>
<dbReference type="GO" id="GO:0019251">
    <property type="term" value="P:anaerobic cobalamin biosynthetic process"/>
    <property type="evidence" value="ECO:0007669"/>
    <property type="project" value="UniProtKB-UniRule"/>
</dbReference>
<keyword evidence="4 5" id="KW-0949">S-adenosyl-L-methionine</keyword>
<evidence type="ECO:0000313" key="6">
    <source>
        <dbReference type="EMBL" id="PZO15185.1"/>
    </source>
</evidence>
<comment type="caution">
    <text evidence="6">The sequence shown here is derived from an EMBL/GenBank/DDBJ whole genome shotgun (WGS) entry which is preliminary data.</text>
</comment>
<accession>A0A2W4VZG3</accession>
<protein>
    <recommendedName>
        <fullName evidence="5">Cobalt-precorrin-5B C(1)-methyltransferase</fullName>
        <ecNumber evidence="5">2.1.1.195</ecNumber>
    </recommendedName>
    <alternativeName>
        <fullName evidence="5">Cobalt-precorrin-6A synthase</fullName>
    </alternativeName>
</protein>
<dbReference type="GO" id="GO:0032259">
    <property type="term" value="P:methylation"/>
    <property type="evidence" value="ECO:0007669"/>
    <property type="project" value="UniProtKB-KW"/>
</dbReference>
<dbReference type="EC" id="2.1.1.195" evidence="5"/>
<proteinExistence type="inferred from homology"/>
<organism evidence="6 7">
    <name type="scientific">Leptolyngbya foveolarum</name>
    <dbReference type="NCBI Taxonomy" id="47253"/>
    <lineage>
        <taxon>Bacteria</taxon>
        <taxon>Bacillati</taxon>
        <taxon>Cyanobacteriota</taxon>
        <taxon>Cyanophyceae</taxon>
        <taxon>Leptolyngbyales</taxon>
        <taxon>Leptolyngbyaceae</taxon>
        <taxon>Leptolyngbya group</taxon>
        <taxon>Leptolyngbya</taxon>
    </lineage>
</organism>
<evidence type="ECO:0000256" key="1">
    <source>
        <dbReference type="ARBA" id="ARBA00022573"/>
    </source>
</evidence>
<evidence type="ECO:0000313" key="7">
    <source>
        <dbReference type="Proteomes" id="UP000249354"/>
    </source>
</evidence>